<reference evidence="3" key="1">
    <citation type="submission" date="2017-06" db="EMBL/GenBank/DDBJ databases">
        <authorList>
            <person name="Zhao X."/>
        </authorList>
    </citation>
    <scope>NUCLEOTIDE SEQUENCE [LARGE SCALE GENOMIC DNA]</scope>
</reference>
<keyword evidence="3" id="KW-1185">Reference proteome</keyword>
<gene>
    <name evidence="2" type="ORF">2050HW_00243</name>
</gene>
<dbReference type="EMBL" id="MF285618">
    <property type="protein sequence ID" value="ATA65578.1"/>
    <property type="molecule type" value="Genomic_DNA"/>
</dbReference>
<organism evidence="2 3">
    <name type="scientific">Serratia phage vB_SmaM_ 2050HW</name>
    <dbReference type="NCBI Taxonomy" id="2024252"/>
    <lineage>
        <taxon>Viruses</taxon>
        <taxon>Duplodnaviria</taxon>
        <taxon>Heunggongvirae</taxon>
        <taxon>Uroviricota</taxon>
        <taxon>Caudoviricetes</taxon>
        <taxon>Chimalliviridae</taxon>
        <taxon>Moabitevirus</taxon>
        <taxon>Moabitevirus mv2050HW</taxon>
    </lineage>
</organism>
<feature type="transmembrane region" description="Helical" evidence="1">
    <location>
        <begin position="7"/>
        <end position="34"/>
    </location>
</feature>
<keyword evidence="1" id="KW-0472">Membrane</keyword>
<keyword evidence="1" id="KW-1133">Transmembrane helix</keyword>
<sequence length="93" mass="9807">MISKLMMFLFVMTVFVLNAAAGFVVTIVMLISWIASKVYNDAAVGYVINVTALIAMGIIFGIDAVVPVIALAVLFKVSAEVIKTMATPVPAVA</sequence>
<keyword evidence="1" id="KW-0812">Transmembrane</keyword>
<evidence type="ECO:0000256" key="1">
    <source>
        <dbReference type="SAM" id="Phobius"/>
    </source>
</evidence>
<proteinExistence type="predicted"/>
<protein>
    <submittedName>
        <fullName evidence="2">Uncharacterized protein</fullName>
    </submittedName>
</protein>
<feature type="transmembrane region" description="Helical" evidence="1">
    <location>
        <begin position="46"/>
        <end position="75"/>
    </location>
</feature>
<dbReference type="Proteomes" id="UP000223363">
    <property type="component" value="Segment"/>
</dbReference>
<evidence type="ECO:0000313" key="2">
    <source>
        <dbReference type="EMBL" id="ATA65578.1"/>
    </source>
</evidence>
<accession>A0A289ZU36</accession>
<name>A0A289ZU36_9CAUD</name>
<evidence type="ECO:0000313" key="3">
    <source>
        <dbReference type="Proteomes" id="UP000223363"/>
    </source>
</evidence>